<feature type="domain" description="Proline-tRNA ligase class II C-terminal" evidence="1">
    <location>
        <begin position="130"/>
        <end position="196"/>
    </location>
</feature>
<dbReference type="OrthoDB" id="1350766at2759"/>
<dbReference type="EMBL" id="SWLB01000105">
    <property type="protein sequence ID" value="KAF3320220.1"/>
    <property type="molecule type" value="Genomic_DNA"/>
</dbReference>
<dbReference type="GO" id="GO:0005739">
    <property type="term" value="C:mitochondrion"/>
    <property type="evidence" value="ECO:0007669"/>
    <property type="project" value="TreeGrafter"/>
</dbReference>
<name>A0A833VC69_9POAL</name>
<dbReference type="Pfam" id="PF09180">
    <property type="entry name" value="ProRS-C_1"/>
    <property type="match status" value="1"/>
</dbReference>
<keyword evidence="3" id="KW-1185">Reference proteome</keyword>
<evidence type="ECO:0000259" key="1">
    <source>
        <dbReference type="SMART" id="SM00946"/>
    </source>
</evidence>
<dbReference type="PANTHER" id="PTHR43382:SF3">
    <property type="entry name" value="PROLINE--TRNA LIGASE, CHLOROPLASTIC_MITOCHONDRIAL"/>
    <property type="match status" value="1"/>
</dbReference>
<protein>
    <submittedName>
        <fullName evidence="2">Proline--tRNA ligase</fullName>
    </submittedName>
</protein>
<dbReference type="PANTHER" id="PTHR43382">
    <property type="entry name" value="PROLYL-TRNA SYNTHETASE"/>
    <property type="match status" value="1"/>
</dbReference>
<dbReference type="Proteomes" id="UP000623129">
    <property type="component" value="Unassembled WGS sequence"/>
</dbReference>
<dbReference type="GO" id="GO:0004827">
    <property type="term" value="F:proline-tRNA ligase activity"/>
    <property type="evidence" value="ECO:0007669"/>
    <property type="project" value="InterPro"/>
</dbReference>
<evidence type="ECO:0000313" key="3">
    <source>
        <dbReference type="Proteomes" id="UP000623129"/>
    </source>
</evidence>
<dbReference type="Gene3D" id="3.40.50.800">
    <property type="entry name" value="Anticodon-binding domain"/>
    <property type="match status" value="1"/>
</dbReference>
<dbReference type="GO" id="GO:0005524">
    <property type="term" value="F:ATP binding"/>
    <property type="evidence" value="ECO:0007669"/>
    <property type="project" value="InterPro"/>
</dbReference>
<reference evidence="2" key="1">
    <citation type="submission" date="2020-01" db="EMBL/GenBank/DDBJ databases">
        <title>Genome sequence of Kobresia littledalei, the first chromosome-level genome in the family Cyperaceae.</title>
        <authorList>
            <person name="Qu G."/>
        </authorList>
    </citation>
    <scope>NUCLEOTIDE SEQUENCE</scope>
    <source>
        <strain evidence="2">C.B.Clarke</strain>
        <tissue evidence="2">Leaf</tissue>
    </source>
</reference>
<keyword evidence="2" id="KW-0436">Ligase</keyword>
<dbReference type="FunFam" id="3.30.110.30:FF:000004">
    <property type="entry name" value="Proline--tRNA ligase, chloroplastic/mitochondrial"/>
    <property type="match status" value="1"/>
</dbReference>
<dbReference type="GO" id="GO:0009570">
    <property type="term" value="C:chloroplast stroma"/>
    <property type="evidence" value="ECO:0007669"/>
    <property type="project" value="TreeGrafter"/>
</dbReference>
<evidence type="ECO:0000313" key="2">
    <source>
        <dbReference type="EMBL" id="KAF3320220.1"/>
    </source>
</evidence>
<dbReference type="InterPro" id="IPR017449">
    <property type="entry name" value="Pro-tRNA_synth_II"/>
</dbReference>
<proteinExistence type="predicted"/>
<dbReference type="InterPro" id="IPR004499">
    <property type="entry name" value="Pro-tRNA-ligase_IIa_arc-type"/>
</dbReference>
<gene>
    <name evidence="2" type="ORF">FCM35_KLT22176</name>
</gene>
<dbReference type="GO" id="GO:0006433">
    <property type="term" value="P:prolyl-tRNA aminoacylation"/>
    <property type="evidence" value="ECO:0007669"/>
    <property type="project" value="InterPro"/>
</dbReference>
<dbReference type="InterPro" id="IPR016061">
    <property type="entry name" value="Pro-tRNA_ligase_II_C"/>
</dbReference>
<dbReference type="SUPFAM" id="SSF52954">
    <property type="entry name" value="Class II aaRS ABD-related"/>
    <property type="match status" value="1"/>
</dbReference>
<dbReference type="GO" id="GO:0017101">
    <property type="term" value="C:aminoacyl-tRNA synthetase multienzyme complex"/>
    <property type="evidence" value="ECO:0007669"/>
    <property type="project" value="TreeGrafter"/>
</dbReference>
<accession>A0A833VC69</accession>
<comment type="caution">
    <text evidence="2">The sequence shown here is derived from an EMBL/GenBank/DDBJ whole genome shotgun (WGS) entry which is preliminary data.</text>
</comment>
<dbReference type="InterPro" id="IPR036621">
    <property type="entry name" value="Anticodon-bd_dom_sf"/>
</dbReference>
<organism evidence="2 3">
    <name type="scientific">Carex littledalei</name>
    <dbReference type="NCBI Taxonomy" id="544730"/>
    <lineage>
        <taxon>Eukaryota</taxon>
        <taxon>Viridiplantae</taxon>
        <taxon>Streptophyta</taxon>
        <taxon>Embryophyta</taxon>
        <taxon>Tracheophyta</taxon>
        <taxon>Spermatophyta</taxon>
        <taxon>Magnoliopsida</taxon>
        <taxon>Liliopsida</taxon>
        <taxon>Poales</taxon>
        <taxon>Cyperaceae</taxon>
        <taxon>Cyperoideae</taxon>
        <taxon>Cariceae</taxon>
        <taxon>Carex</taxon>
        <taxon>Carex subgen. Euthyceras</taxon>
    </lineage>
</organism>
<sequence>MRKSMVYIQKLFEITDNQVPELPQVATTFVPTNEGSNGNTEEDNTFLSNHVPLTNGVPLRLEIGPRDVTNKSVVVSRRTVPGKAGKEFGVSMEASTLVNYVKSRLEEIQDVLLQRAISFRDSNIVDVSSYGELKEAIAEGKWARGPWSASAAEELKVKKETSATLRCFPFEQPEGDKKCFMTGKPAEEVAIFAKSY</sequence>
<dbReference type="Gene3D" id="3.30.110.30">
    <property type="entry name" value="C-terminal domain of ProRS"/>
    <property type="match status" value="1"/>
</dbReference>
<dbReference type="AlphaFoldDB" id="A0A833VC69"/>
<dbReference type="SUPFAM" id="SSF64586">
    <property type="entry name" value="C-terminal domain of ProRS"/>
    <property type="match status" value="1"/>
</dbReference>
<dbReference type="SMART" id="SM00946">
    <property type="entry name" value="ProRS-C_1"/>
    <property type="match status" value="1"/>
</dbReference>